<evidence type="ECO:0000256" key="8">
    <source>
        <dbReference type="SAM" id="SignalP"/>
    </source>
</evidence>
<dbReference type="Pfam" id="PF01822">
    <property type="entry name" value="WSC"/>
    <property type="match status" value="1"/>
</dbReference>
<proteinExistence type="predicted"/>
<keyword evidence="4 7" id="KW-1133">Transmembrane helix</keyword>
<evidence type="ECO:0000256" key="3">
    <source>
        <dbReference type="ARBA" id="ARBA00022729"/>
    </source>
</evidence>
<feature type="domain" description="WSC" evidence="9">
    <location>
        <begin position="48"/>
        <end position="145"/>
    </location>
</feature>
<feature type="transmembrane region" description="Helical" evidence="7">
    <location>
        <begin position="155"/>
        <end position="173"/>
    </location>
</feature>
<gene>
    <name evidence="10" type="ORF">PVAG01_09277</name>
</gene>
<evidence type="ECO:0000256" key="2">
    <source>
        <dbReference type="ARBA" id="ARBA00022692"/>
    </source>
</evidence>
<dbReference type="Proteomes" id="UP001629113">
    <property type="component" value="Unassembled WGS sequence"/>
</dbReference>
<dbReference type="InterPro" id="IPR051836">
    <property type="entry name" value="Kremen_rcpt"/>
</dbReference>
<name>A0ABR4P6X3_9HELO</name>
<dbReference type="EMBL" id="JBFCZG010000008">
    <property type="protein sequence ID" value="KAL3419056.1"/>
    <property type="molecule type" value="Genomic_DNA"/>
</dbReference>
<evidence type="ECO:0000256" key="4">
    <source>
        <dbReference type="ARBA" id="ARBA00022989"/>
    </source>
</evidence>
<comment type="subcellular location">
    <subcellularLocation>
        <location evidence="1">Membrane</location>
        <topology evidence="1">Single-pass membrane protein</topology>
    </subcellularLocation>
</comment>
<evidence type="ECO:0000256" key="6">
    <source>
        <dbReference type="ARBA" id="ARBA00023180"/>
    </source>
</evidence>
<dbReference type="InterPro" id="IPR002889">
    <property type="entry name" value="WSC_carb-bd"/>
</dbReference>
<feature type="chain" id="PRO_5046540356" evidence="8">
    <location>
        <begin position="26"/>
        <end position="174"/>
    </location>
</feature>
<keyword evidence="2 7" id="KW-0812">Transmembrane</keyword>
<accession>A0ABR4P6X3</accession>
<evidence type="ECO:0000259" key="9">
    <source>
        <dbReference type="PROSITE" id="PS51212"/>
    </source>
</evidence>
<organism evidence="10 11">
    <name type="scientific">Phlyctema vagabunda</name>
    <dbReference type="NCBI Taxonomy" id="108571"/>
    <lineage>
        <taxon>Eukaryota</taxon>
        <taxon>Fungi</taxon>
        <taxon>Dikarya</taxon>
        <taxon>Ascomycota</taxon>
        <taxon>Pezizomycotina</taxon>
        <taxon>Leotiomycetes</taxon>
        <taxon>Helotiales</taxon>
        <taxon>Dermateaceae</taxon>
        <taxon>Phlyctema</taxon>
    </lineage>
</organism>
<sequence length="174" mass="18005">MAPLLPSRIAVLICSLLVLIALASAQSTTASTTPTPTPTPTIVAASGNWKYLGCFNETLDVNNTAHTRALDGTTESLDSMTVQVCLDFCGSVKYAGLEYTKECYCSPYISSLSARLDDAQCNLPCVANSSQICGGPLAVSVYQQGDDSKNAASRYSGLSGLALGVAIGGLLILA</sequence>
<keyword evidence="3 8" id="KW-0732">Signal</keyword>
<keyword evidence="5 7" id="KW-0472">Membrane</keyword>
<dbReference type="SMART" id="SM00321">
    <property type="entry name" value="WSC"/>
    <property type="match status" value="1"/>
</dbReference>
<evidence type="ECO:0000256" key="1">
    <source>
        <dbReference type="ARBA" id="ARBA00004167"/>
    </source>
</evidence>
<dbReference type="PROSITE" id="PS51212">
    <property type="entry name" value="WSC"/>
    <property type="match status" value="1"/>
</dbReference>
<evidence type="ECO:0000256" key="7">
    <source>
        <dbReference type="SAM" id="Phobius"/>
    </source>
</evidence>
<keyword evidence="11" id="KW-1185">Reference proteome</keyword>
<comment type="caution">
    <text evidence="10">The sequence shown here is derived from an EMBL/GenBank/DDBJ whole genome shotgun (WGS) entry which is preliminary data.</text>
</comment>
<evidence type="ECO:0000313" key="10">
    <source>
        <dbReference type="EMBL" id="KAL3419056.1"/>
    </source>
</evidence>
<evidence type="ECO:0000313" key="11">
    <source>
        <dbReference type="Proteomes" id="UP001629113"/>
    </source>
</evidence>
<protein>
    <submittedName>
        <fullName evidence="10">WSC domain-containing protein</fullName>
    </submittedName>
</protein>
<keyword evidence="6" id="KW-0325">Glycoprotein</keyword>
<dbReference type="PANTHER" id="PTHR24269">
    <property type="entry name" value="KREMEN PROTEIN"/>
    <property type="match status" value="1"/>
</dbReference>
<evidence type="ECO:0000256" key="5">
    <source>
        <dbReference type="ARBA" id="ARBA00023136"/>
    </source>
</evidence>
<reference evidence="10 11" key="1">
    <citation type="submission" date="2024-06" db="EMBL/GenBank/DDBJ databases">
        <title>Complete genome of Phlyctema vagabunda strain 19-DSS-EL-015.</title>
        <authorList>
            <person name="Fiorenzani C."/>
        </authorList>
    </citation>
    <scope>NUCLEOTIDE SEQUENCE [LARGE SCALE GENOMIC DNA]</scope>
    <source>
        <strain evidence="10 11">19-DSS-EL-015</strain>
    </source>
</reference>
<dbReference type="PANTHER" id="PTHR24269:SF16">
    <property type="entry name" value="PROTEIN SLG1"/>
    <property type="match status" value="1"/>
</dbReference>
<feature type="signal peptide" evidence="8">
    <location>
        <begin position="1"/>
        <end position="25"/>
    </location>
</feature>